<dbReference type="KEGG" id="fsc:FSU_0603"/>
<accession>D9S777</accession>
<reference evidence="2" key="1">
    <citation type="submission" date="2010-08" db="EMBL/GenBank/DDBJ databases">
        <title>Complete sequence of Fibrobacter succinogenes subsp. succinogenes S85.</title>
        <authorList>
            <person name="Durkin A.S."/>
            <person name="Nelson K.E."/>
            <person name="Morrison M."/>
            <person name="Forsberg C.W."/>
            <person name="Wilson D.B."/>
            <person name="Russell J.B."/>
            <person name="Cann I.K.O."/>
            <person name="Mackie R.I."/>
            <person name="White B.A."/>
        </authorList>
    </citation>
    <scope>NUCLEOTIDE SEQUENCE [LARGE SCALE GENOMIC DNA]</scope>
    <source>
        <strain evidence="2">ATCC 19169 / S85</strain>
    </source>
</reference>
<dbReference type="EMBL" id="CP002158">
    <property type="protein sequence ID" value="ADL25523.1"/>
    <property type="molecule type" value="Genomic_DNA"/>
</dbReference>
<dbReference type="InterPro" id="IPR019734">
    <property type="entry name" value="TPR_rpt"/>
</dbReference>
<evidence type="ECO:0000313" key="1">
    <source>
        <dbReference type="EMBL" id="ADL25523.1"/>
    </source>
</evidence>
<gene>
    <name evidence="1" type="ordered locus">FSU_0603</name>
</gene>
<organism evidence="1 2">
    <name type="scientific">Fibrobacter succinogenes (strain ATCC 19169 / S85)</name>
    <dbReference type="NCBI Taxonomy" id="59374"/>
    <lineage>
        <taxon>Bacteria</taxon>
        <taxon>Pseudomonadati</taxon>
        <taxon>Fibrobacterota</taxon>
        <taxon>Fibrobacteria</taxon>
        <taxon>Fibrobacterales</taxon>
        <taxon>Fibrobacteraceae</taxon>
        <taxon>Fibrobacter</taxon>
    </lineage>
</organism>
<name>D9S777_FIBSS</name>
<dbReference type="Gene3D" id="1.25.40.10">
    <property type="entry name" value="Tetratricopeptide repeat domain"/>
    <property type="match status" value="1"/>
</dbReference>
<keyword evidence="1" id="KW-0449">Lipoprotein</keyword>
<dbReference type="PROSITE" id="PS51257">
    <property type="entry name" value="PROKAR_LIPOPROTEIN"/>
    <property type="match status" value="1"/>
</dbReference>
<sequence>MIVNLKTLSLGFVLASFMLSGCSSITMLRTKEMRAVGDDVIAKNDSAYKALSAENAALRAELDSVKAQLDASAVAQKRLQAEVTVLSNRMSEETVRRDTRQEEIIYRLDLLLGKSDKILAKKVVVNNGVASAVMEPDANAEKMVEAETMFNAAHSDYHRGEYKLAYNGFKQVYELVKKGEMAEGALYWMSLCLMEANQPAKAKTLLTNLVDSNPNGMKACAGMYKLASIYGNECNLDRKKQYLQMILSNNTCASTPELEQAAISLQEMLDFKSSDGRSATEICREQMR</sequence>
<dbReference type="eggNOG" id="COG1729">
    <property type="taxonomic scope" value="Bacteria"/>
</dbReference>
<dbReference type="STRING" id="59374.FSU_0603"/>
<dbReference type="Proteomes" id="UP000000517">
    <property type="component" value="Chromosome"/>
</dbReference>
<dbReference type="Pfam" id="PF13174">
    <property type="entry name" value="TPR_6"/>
    <property type="match status" value="1"/>
</dbReference>
<protein>
    <submittedName>
        <fullName evidence="1">Putative lipoprotein</fullName>
    </submittedName>
</protein>
<dbReference type="HOGENOM" id="CLU_965583_0_0_0"/>
<proteinExistence type="predicted"/>
<dbReference type="InterPro" id="IPR011990">
    <property type="entry name" value="TPR-like_helical_dom_sf"/>
</dbReference>
<evidence type="ECO:0000313" key="2">
    <source>
        <dbReference type="Proteomes" id="UP000000517"/>
    </source>
</evidence>
<dbReference type="SUPFAM" id="SSF48452">
    <property type="entry name" value="TPR-like"/>
    <property type="match status" value="1"/>
</dbReference>
<dbReference type="AlphaFoldDB" id="D9S777"/>